<dbReference type="PANTHER" id="PTHR31834:SF1">
    <property type="entry name" value="INITIATION-SPECIFIC ALPHA-1,6-MANNOSYLTRANSFERASE"/>
    <property type="match status" value="1"/>
</dbReference>
<comment type="similarity">
    <text evidence="2">Belongs to the germin family.</text>
</comment>
<dbReference type="EMBL" id="QJNU01000690">
    <property type="protein sequence ID" value="RYO89515.1"/>
    <property type="molecule type" value="Genomic_DNA"/>
</dbReference>
<organism evidence="8 9">
    <name type="scientific">Monosporascus ibericus</name>
    <dbReference type="NCBI Taxonomy" id="155417"/>
    <lineage>
        <taxon>Eukaryota</taxon>
        <taxon>Fungi</taxon>
        <taxon>Dikarya</taxon>
        <taxon>Ascomycota</taxon>
        <taxon>Pezizomycotina</taxon>
        <taxon>Sordariomycetes</taxon>
        <taxon>Xylariomycetidae</taxon>
        <taxon>Xylariales</taxon>
        <taxon>Xylariales incertae sedis</taxon>
        <taxon>Monosporascus</taxon>
    </lineage>
</organism>
<dbReference type="Proteomes" id="UP000293360">
    <property type="component" value="Unassembled WGS sequence"/>
</dbReference>
<proteinExistence type="inferred from homology"/>
<dbReference type="SUPFAM" id="SSF51182">
    <property type="entry name" value="RmlC-like cupins"/>
    <property type="match status" value="1"/>
</dbReference>
<keyword evidence="4" id="KW-0964">Secreted</keyword>
<dbReference type="Gene3D" id="3.90.550.20">
    <property type="match status" value="1"/>
</dbReference>
<dbReference type="InterPro" id="IPR007577">
    <property type="entry name" value="GlycoTrfase_DXD_sugar-bd_CS"/>
</dbReference>
<evidence type="ECO:0000313" key="8">
    <source>
        <dbReference type="EMBL" id="RYO89515.1"/>
    </source>
</evidence>
<evidence type="ECO:0000256" key="6">
    <source>
        <dbReference type="SAM" id="SignalP"/>
    </source>
</evidence>
<evidence type="ECO:0000256" key="1">
    <source>
        <dbReference type="ARBA" id="ARBA00004613"/>
    </source>
</evidence>
<comment type="subcellular location">
    <subcellularLocation>
        <location evidence="1">Secreted</location>
    </subcellularLocation>
</comment>
<dbReference type="GO" id="GO:0006487">
    <property type="term" value="P:protein N-linked glycosylation"/>
    <property type="evidence" value="ECO:0007669"/>
    <property type="project" value="TreeGrafter"/>
</dbReference>
<accession>A0A4Q4SX72</accession>
<feature type="domain" description="Cupin type-1" evidence="7">
    <location>
        <begin position="90"/>
        <end position="243"/>
    </location>
</feature>
<dbReference type="GO" id="GO:0005576">
    <property type="term" value="C:extracellular region"/>
    <property type="evidence" value="ECO:0007669"/>
    <property type="project" value="UniProtKB-SubCell"/>
</dbReference>
<dbReference type="AlphaFoldDB" id="A0A4Q4SX72"/>
<feature type="signal peptide" evidence="6">
    <location>
        <begin position="1"/>
        <end position="22"/>
    </location>
</feature>
<evidence type="ECO:0000256" key="4">
    <source>
        <dbReference type="ARBA" id="ARBA00022525"/>
    </source>
</evidence>
<dbReference type="GO" id="GO:0030145">
    <property type="term" value="F:manganese ion binding"/>
    <property type="evidence" value="ECO:0007669"/>
    <property type="project" value="InterPro"/>
</dbReference>
<dbReference type="SMART" id="SM00835">
    <property type="entry name" value="Cupin_1"/>
    <property type="match status" value="1"/>
</dbReference>
<reference evidence="8 9" key="1">
    <citation type="submission" date="2018-06" db="EMBL/GenBank/DDBJ databases">
        <title>Complete Genomes of Monosporascus.</title>
        <authorList>
            <person name="Robinson A.J."/>
            <person name="Natvig D.O."/>
        </authorList>
    </citation>
    <scope>NUCLEOTIDE SEQUENCE [LARGE SCALE GENOMIC DNA]</scope>
    <source>
        <strain evidence="8 9">CBS 110550</strain>
    </source>
</reference>
<protein>
    <recommendedName>
        <fullName evidence="7">Cupin type-1 domain-containing protein</fullName>
    </recommendedName>
</protein>
<dbReference type="CDD" id="cd02241">
    <property type="entry name" value="cupin_OxOx"/>
    <property type="match status" value="1"/>
</dbReference>
<dbReference type="InterPro" id="IPR011051">
    <property type="entry name" value="RmlC_Cupin_sf"/>
</dbReference>
<dbReference type="InterPro" id="IPR001929">
    <property type="entry name" value="Germin"/>
</dbReference>
<dbReference type="PANTHER" id="PTHR31834">
    <property type="entry name" value="INITIATION-SPECIFIC ALPHA-1,6-MANNOSYLTRANSFERASE"/>
    <property type="match status" value="1"/>
</dbReference>
<dbReference type="InterPro" id="IPR014710">
    <property type="entry name" value="RmlC-like_jellyroll"/>
</dbReference>
<keyword evidence="6" id="KW-0732">Signal</keyword>
<dbReference type="Pfam" id="PF04488">
    <property type="entry name" value="Gly_transf_sug"/>
    <property type="match status" value="1"/>
</dbReference>
<dbReference type="Pfam" id="PF00190">
    <property type="entry name" value="Cupin_1"/>
    <property type="match status" value="1"/>
</dbReference>
<evidence type="ECO:0000256" key="3">
    <source>
        <dbReference type="ARBA" id="ARBA00009003"/>
    </source>
</evidence>
<comment type="caution">
    <text evidence="8">The sequence shown here is derived from an EMBL/GenBank/DDBJ whole genome shotgun (WGS) entry which is preliminary data.</text>
</comment>
<evidence type="ECO:0000256" key="5">
    <source>
        <dbReference type="ARBA" id="ARBA00023211"/>
    </source>
</evidence>
<dbReference type="SUPFAM" id="SSF53448">
    <property type="entry name" value="Nucleotide-diphospho-sugar transferases"/>
    <property type="match status" value="1"/>
</dbReference>
<dbReference type="STRING" id="155417.A0A4Q4SX72"/>
<name>A0A4Q4SX72_9PEZI</name>
<dbReference type="InterPro" id="IPR029044">
    <property type="entry name" value="Nucleotide-diphossugar_trans"/>
</dbReference>
<comment type="similarity">
    <text evidence="3">Belongs to the glycosyltransferase 32 family.</text>
</comment>
<gene>
    <name evidence="8" type="ORF">DL764_008568</name>
</gene>
<keyword evidence="9" id="KW-1185">Reference proteome</keyword>
<dbReference type="GO" id="GO:0000009">
    <property type="term" value="F:alpha-1,6-mannosyltransferase activity"/>
    <property type="evidence" value="ECO:0007669"/>
    <property type="project" value="InterPro"/>
</dbReference>
<dbReference type="Gene3D" id="2.60.120.10">
    <property type="entry name" value="Jelly Rolls"/>
    <property type="match status" value="1"/>
</dbReference>
<sequence>MQFRQCISSVVAAAVFAHCSMAAPLGGPDDSTHTPTPTGSLPTTATRAAAATSTLSPLLEGLSKTQQILLSDTRVDVYNNVLTEDEDFIFDFGARRADSGTGAADIIAANRKTFPALTNQGIGMAVGFMGPCQFNLPHVHNRATELLIVTQGELVSEMVIENGVEEDGVIRNIKNELGPYQMTLFFQGSIHSQYNPGCEEVIFVAPQSNEDFGTNQVAKNLFGLDNEILRAAFGNSIDGAEVDKFRGLVSDSVARGVEQCLLKCNIQKRKAPLLQLLSRLLNNDDAAAAEEENALLAAGGSPIPQKIWQIFFTRPGFPSIQHHVHDWLRQAPNYTYTLLGSQTADAFVRTHYGDGERGAGRRDIVRAYRAAQNPALKSDLLRYLVLLVEGGVYGDVDTTPVAELGNWVPAERRPDVRLVVAVEHDELFNSGSEYGYPVQFSQWTIAAAPGHPVVADMVERAMAGLRDLVAAHNVTLGQLVRLPNYDVVNATGPIAWTEAVMRGIGAIDPEMTHPSNLSGLNRIRYFGDIMVLPIEGFMANMQRVGSGEDHFGLVTHDFRGAWKGE</sequence>
<evidence type="ECO:0000313" key="9">
    <source>
        <dbReference type="Proteomes" id="UP000293360"/>
    </source>
</evidence>
<dbReference type="GO" id="GO:0000136">
    <property type="term" value="C:mannan polymerase complex"/>
    <property type="evidence" value="ECO:0007669"/>
    <property type="project" value="TreeGrafter"/>
</dbReference>
<dbReference type="PRINTS" id="PR00325">
    <property type="entry name" value="GERMIN"/>
</dbReference>
<keyword evidence="5" id="KW-0464">Manganese</keyword>
<dbReference type="InterPro" id="IPR039367">
    <property type="entry name" value="Och1-like"/>
</dbReference>
<dbReference type="OrthoDB" id="409543at2759"/>
<evidence type="ECO:0000259" key="7">
    <source>
        <dbReference type="SMART" id="SM00835"/>
    </source>
</evidence>
<feature type="chain" id="PRO_5020531884" description="Cupin type-1 domain-containing protein" evidence="6">
    <location>
        <begin position="23"/>
        <end position="565"/>
    </location>
</feature>
<evidence type="ECO:0000256" key="2">
    <source>
        <dbReference type="ARBA" id="ARBA00007456"/>
    </source>
</evidence>
<dbReference type="InterPro" id="IPR006045">
    <property type="entry name" value="Cupin_1"/>
</dbReference>